<dbReference type="Proteomes" id="UP001205843">
    <property type="component" value="Unassembled WGS sequence"/>
</dbReference>
<organism evidence="3 4">
    <name type="scientific">Natronocella acetinitrilica</name>
    <dbReference type="NCBI Taxonomy" id="414046"/>
    <lineage>
        <taxon>Bacteria</taxon>
        <taxon>Pseudomonadati</taxon>
        <taxon>Pseudomonadota</taxon>
        <taxon>Gammaproteobacteria</taxon>
        <taxon>Chromatiales</taxon>
        <taxon>Ectothiorhodospiraceae</taxon>
        <taxon>Natronocella</taxon>
    </lineage>
</organism>
<evidence type="ECO:0000313" key="4">
    <source>
        <dbReference type="Proteomes" id="UP001205843"/>
    </source>
</evidence>
<sequence>MLSLRNATPYPAALVSGWSWQREQVQTLVVKVSLQFTLDGALEPLPDPIGLVPVDQAVNEDGSGSLLAAGDLAPFKQGGECYLFGTAHPRQTGARATLTRITLEAAERPIWTKSVAVSGETHWRKTLFGLQRGEAAPMKPQPLRYEDAFGGSLQRRGRAHPANPVGRGYAPSVLDNPHPRLPAIEDPKQPLARPGQTPPVAGFGPLPASWTPRREALGTPEESAEQQGCPYPDDARPTLHNAAPLDQRFENPFQGGETLTLQGFFHAHPQPVVLELPSWHMVAALRRPDAAPTRVQPVCDTLIIDTDRRTLAWLFRCSVPLGQVETPSGELALMDLQYAFAQAEREAAHGQ</sequence>
<accession>A0AAE3G1W3</accession>
<protein>
    <recommendedName>
        <fullName evidence="2">DUF2169 domain-containing protein</fullName>
    </recommendedName>
</protein>
<proteinExistence type="predicted"/>
<dbReference type="EMBL" id="JALJXV010000001">
    <property type="protein sequence ID" value="MCP1672928.1"/>
    <property type="molecule type" value="Genomic_DNA"/>
</dbReference>
<keyword evidence="4" id="KW-1185">Reference proteome</keyword>
<reference evidence="3" key="1">
    <citation type="submission" date="2022-03" db="EMBL/GenBank/DDBJ databases">
        <title>Genomic Encyclopedia of Type Strains, Phase III (KMG-III): the genomes of soil and plant-associated and newly described type strains.</title>
        <authorList>
            <person name="Whitman W."/>
        </authorList>
    </citation>
    <scope>NUCLEOTIDE SEQUENCE</scope>
    <source>
        <strain evidence="3">ANL 6-2</strain>
    </source>
</reference>
<dbReference type="AlphaFoldDB" id="A0AAE3G1W3"/>
<name>A0AAE3G1W3_9GAMM</name>
<dbReference type="Pfam" id="PF09937">
    <property type="entry name" value="DUF2169"/>
    <property type="match status" value="1"/>
</dbReference>
<dbReference type="InterPro" id="IPR018683">
    <property type="entry name" value="DUF2169"/>
</dbReference>
<dbReference type="RefSeq" id="WP_253472449.1">
    <property type="nucleotide sequence ID" value="NZ_JALJXV010000001.1"/>
</dbReference>
<gene>
    <name evidence="3" type="ORF">J2T57_000020</name>
</gene>
<evidence type="ECO:0000259" key="2">
    <source>
        <dbReference type="Pfam" id="PF09937"/>
    </source>
</evidence>
<comment type="caution">
    <text evidence="3">The sequence shown here is derived from an EMBL/GenBank/DDBJ whole genome shotgun (WGS) entry which is preliminary data.</text>
</comment>
<evidence type="ECO:0000313" key="3">
    <source>
        <dbReference type="EMBL" id="MCP1672928.1"/>
    </source>
</evidence>
<feature type="domain" description="DUF2169" evidence="2">
    <location>
        <begin position="24"/>
        <end position="316"/>
    </location>
</feature>
<feature type="region of interest" description="Disordered" evidence="1">
    <location>
        <begin position="154"/>
        <end position="240"/>
    </location>
</feature>
<evidence type="ECO:0000256" key="1">
    <source>
        <dbReference type="SAM" id="MobiDB-lite"/>
    </source>
</evidence>